<name>A0A9W6WDH9_9ACTN</name>
<keyword evidence="8" id="KW-1185">Reference proteome</keyword>
<dbReference type="AlphaFoldDB" id="A0A9W6WDH9"/>
<evidence type="ECO:0000256" key="4">
    <source>
        <dbReference type="ARBA" id="ARBA00047715"/>
    </source>
</evidence>
<evidence type="ECO:0000259" key="6">
    <source>
        <dbReference type="Pfam" id="PF00155"/>
    </source>
</evidence>
<reference evidence="7" key="1">
    <citation type="submission" date="2023-03" db="EMBL/GenBank/DDBJ databases">
        <title>Actinorhabdospora filicis NBRC 111898.</title>
        <authorList>
            <person name="Ichikawa N."/>
            <person name="Sato H."/>
            <person name="Tonouchi N."/>
        </authorList>
    </citation>
    <scope>NUCLEOTIDE SEQUENCE</scope>
    <source>
        <strain evidence="7">NBRC 111898</strain>
    </source>
</reference>
<evidence type="ECO:0000256" key="5">
    <source>
        <dbReference type="SAM" id="MobiDB-lite"/>
    </source>
</evidence>
<sequence length="424" mass="44880">MRDVFAKIQASTTRADAMKRDRTYPYGTVLAERRGPVAVVGGREVIMASSNDYLGLSVDPRVVEGAARAARRYGASCTGAPIMNGTTGIHRELEERLAVFLGREAAVLAPSGFQANLALATLLGRGDTVFADRANHASLVDAARLGFGGHRRYRHADLGHLRRLLEATDPDCGRLIVTDGLFSMEGDVADLPALKRLAGEQGARLVVDCAHDMGLLGPNGRGTPEVQGVAPDLVTATFSKCFGSVGGVLAGDREVVDFLRHHARSLVFSAALPPPSVGAALAALEIIESEPELRERVLGLSARLREGLRAEGFETAGDAPIVPVFVRDDERCRAMWRALLDEGVLVNAVSSPGVPVGGELVRVAVTARHTGEQVDAIVAAFVRARAQMPWRAAMPSSSESSPKVNSQDGSSLRAAPSAQARMEG</sequence>
<feature type="region of interest" description="Disordered" evidence="5">
    <location>
        <begin position="392"/>
        <end position="424"/>
    </location>
</feature>
<dbReference type="Proteomes" id="UP001165079">
    <property type="component" value="Unassembled WGS sequence"/>
</dbReference>
<evidence type="ECO:0000313" key="7">
    <source>
        <dbReference type="EMBL" id="GLZ81621.1"/>
    </source>
</evidence>
<comment type="catalytic activity">
    <reaction evidence="4">
        <text>6-carboxyhexanoyl-[ACP] + L-alanine + H(+) = (8S)-8-amino-7-oxononanoate + holo-[ACP] + CO2</text>
        <dbReference type="Rhea" id="RHEA:42288"/>
        <dbReference type="Rhea" id="RHEA-COMP:9685"/>
        <dbReference type="Rhea" id="RHEA-COMP:9955"/>
        <dbReference type="ChEBI" id="CHEBI:15378"/>
        <dbReference type="ChEBI" id="CHEBI:16526"/>
        <dbReference type="ChEBI" id="CHEBI:57972"/>
        <dbReference type="ChEBI" id="CHEBI:64479"/>
        <dbReference type="ChEBI" id="CHEBI:78846"/>
        <dbReference type="ChEBI" id="CHEBI:149468"/>
        <dbReference type="EC" id="2.3.1.47"/>
    </reaction>
</comment>
<dbReference type="PANTHER" id="PTHR13693:SF3">
    <property type="entry name" value="LD36009P"/>
    <property type="match status" value="1"/>
</dbReference>
<dbReference type="InterPro" id="IPR015421">
    <property type="entry name" value="PyrdxlP-dep_Trfase_major"/>
</dbReference>
<dbReference type="EC" id="2.3.1.47" evidence="2"/>
<accession>A0A9W6WDH9</accession>
<dbReference type="EMBL" id="BSTX01000006">
    <property type="protein sequence ID" value="GLZ81621.1"/>
    <property type="molecule type" value="Genomic_DNA"/>
</dbReference>
<dbReference type="InterPro" id="IPR004839">
    <property type="entry name" value="Aminotransferase_I/II_large"/>
</dbReference>
<gene>
    <name evidence="7" type="primary">bioF</name>
    <name evidence="7" type="ORF">Afil01_64280</name>
</gene>
<keyword evidence="3" id="KW-0808">Transferase</keyword>
<dbReference type="Gene3D" id="3.90.1150.10">
    <property type="entry name" value="Aspartate Aminotransferase, domain 1"/>
    <property type="match status" value="1"/>
</dbReference>
<evidence type="ECO:0000256" key="3">
    <source>
        <dbReference type="ARBA" id="ARBA00022679"/>
    </source>
</evidence>
<dbReference type="InterPro" id="IPR015422">
    <property type="entry name" value="PyrdxlP-dep_Trfase_small"/>
</dbReference>
<dbReference type="GO" id="GO:0030170">
    <property type="term" value="F:pyridoxal phosphate binding"/>
    <property type="evidence" value="ECO:0007669"/>
    <property type="project" value="InterPro"/>
</dbReference>
<dbReference type="SUPFAM" id="SSF53383">
    <property type="entry name" value="PLP-dependent transferases"/>
    <property type="match status" value="1"/>
</dbReference>
<feature type="domain" description="Aminotransferase class I/classII large" evidence="6">
    <location>
        <begin position="45"/>
        <end position="380"/>
    </location>
</feature>
<evidence type="ECO:0000313" key="8">
    <source>
        <dbReference type="Proteomes" id="UP001165079"/>
    </source>
</evidence>
<protein>
    <recommendedName>
        <fullName evidence="2">8-amino-7-oxononanoate synthase</fullName>
        <ecNumber evidence="2">2.3.1.47</ecNumber>
    </recommendedName>
</protein>
<dbReference type="InterPro" id="IPR015424">
    <property type="entry name" value="PyrdxlP-dep_Trfase"/>
</dbReference>
<organism evidence="7 8">
    <name type="scientific">Actinorhabdospora filicis</name>
    <dbReference type="NCBI Taxonomy" id="1785913"/>
    <lineage>
        <taxon>Bacteria</taxon>
        <taxon>Bacillati</taxon>
        <taxon>Actinomycetota</taxon>
        <taxon>Actinomycetes</taxon>
        <taxon>Micromonosporales</taxon>
        <taxon>Micromonosporaceae</taxon>
        <taxon>Actinorhabdospora</taxon>
    </lineage>
</organism>
<dbReference type="Gene3D" id="3.40.640.10">
    <property type="entry name" value="Type I PLP-dependent aspartate aminotransferase-like (Major domain)"/>
    <property type="match status" value="1"/>
</dbReference>
<dbReference type="InterPro" id="IPR050087">
    <property type="entry name" value="AON_synthase_class-II"/>
</dbReference>
<evidence type="ECO:0000256" key="2">
    <source>
        <dbReference type="ARBA" id="ARBA00013187"/>
    </source>
</evidence>
<evidence type="ECO:0000256" key="1">
    <source>
        <dbReference type="ARBA" id="ARBA00001933"/>
    </source>
</evidence>
<proteinExistence type="predicted"/>
<dbReference type="GO" id="GO:0008710">
    <property type="term" value="F:8-amino-7-oxononanoate synthase activity"/>
    <property type="evidence" value="ECO:0007669"/>
    <property type="project" value="UniProtKB-EC"/>
</dbReference>
<dbReference type="Pfam" id="PF00155">
    <property type="entry name" value="Aminotran_1_2"/>
    <property type="match status" value="1"/>
</dbReference>
<dbReference type="PANTHER" id="PTHR13693">
    <property type="entry name" value="CLASS II AMINOTRANSFERASE/8-AMINO-7-OXONONANOATE SYNTHASE"/>
    <property type="match status" value="1"/>
</dbReference>
<comment type="caution">
    <text evidence="7">The sequence shown here is derived from an EMBL/GenBank/DDBJ whole genome shotgun (WGS) entry which is preliminary data.</text>
</comment>
<comment type="cofactor">
    <cofactor evidence="1">
        <name>pyridoxal 5'-phosphate</name>
        <dbReference type="ChEBI" id="CHEBI:597326"/>
    </cofactor>
</comment>
<dbReference type="RefSeq" id="WP_285667144.1">
    <property type="nucleotide sequence ID" value="NZ_BSTX01000006.1"/>
</dbReference>